<evidence type="ECO:0000313" key="2">
    <source>
        <dbReference type="EMBL" id="NUW37621.1"/>
    </source>
</evidence>
<keyword evidence="3" id="KW-1185">Reference proteome</keyword>
<dbReference type="InterPro" id="IPR005302">
    <property type="entry name" value="MoCF_Sase_C"/>
</dbReference>
<dbReference type="GO" id="GO:0030170">
    <property type="term" value="F:pyridoxal phosphate binding"/>
    <property type="evidence" value="ECO:0007669"/>
    <property type="project" value="InterPro"/>
</dbReference>
<name>A0A7Y6M8I5_9ACTN</name>
<organism evidence="2 3">
    <name type="scientific">Nonomuraea montanisoli</name>
    <dbReference type="NCBI Taxonomy" id="2741721"/>
    <lineage>
        <taxon>Bacteria</taxon>
        <taxon>Bacillati</taxon>
        <taxon>Actinomycetota</taxon>
        <taxon>Actinomycetes</taxon>
        <taxon>Streptosporangiales</taxon>
        <taxon>Streptosporangiaceae</taxon>
        <taxon>Nonomuraea</taxon>
    </lineage>
</organism>
<sequence>MSHKLRPCFLIKSLFTCLKQVKAARWRRRSCAVTTIDPETQVKGKEPLRTLARRRKWDGKTWFGIRLVPLELGRIRVGDPVSAR</sequence>
<dbReference type="RefSeq" id="WP_175595072.1">
    <property type="nucleotide sequence ID" value="NZ_JABWGN010000022.1"/>
</dbReference>
<comment type="caution">
    <text evidence="2">The sequence shown here is derived from an EMBL/GenBank/DDBJ whole genome shotgun (WGS) entry which is preliminary data.</text>
</comment>
<accession>A0A7Y6M8I5</accession>
<evidence type="ECO:0000313" key="3">
    <source>
        <dbReference type="Proteomes" id="UP000586042"/>
    </source>
</evidence>
<gene>
    <name evidence="2" type="ORF">HTZ77_40395</name>
</gene>
<feature type="domain" description="MOSC" evidence="1">
    <location>
        <begin position="27"/>
        <end position="82"/>
    </location>
</feature>
<dbReference type="Pfam" id="PF03473">
    <property type="entry name" value="MOSC"/>
    <property type="match status" value="1"/>
</dbReference>
<dbReference type="GO" id="GO:0030151">
    <property type="term" value="F:molybdenum ion binding"/>
    <property type="evidence" value="ECO:0007669"/>
    <property type="project" value="InterPro"/>
</dbReference>
<reference evidence="2 3" key="1">
    <citation type="submission" date="2020-06" db="EMBL/GenBank/DDBJ databases">
        <title>Nonomuraea sp. SMC257, a novel actinomycete isolated from soil.</title>
        <authorList>
            <person name="Chanama M."/>
        </authorList>
    </citation>
    <scope>NUCLEOTIDE SEQUENCE [LARGE SCALE GENOMIC DNA]</scope>
    <source>
        <strain evidence="2 3">SMC257</strain>
    </source>
</reference>
<dbReference type="GO" id="GO:0003824">
    <property type="term" value="F:catalytic activity"/>
    <property type="evidence" value="ECO:0007669"/>
    <property type="project" value="InterPro"/>
</dbReference>
<dbReference type="AlphaFoldDB" id="A0A7Y6M8I5"/>
<proteinExistence type="predicted"/>
<dbReference type="EMBL" id="JABWGN010000022">
    <property type="protein sequence ID" value="NUW37621.1"/>
    <property type="molecule type" value="Genomic_DNA"/>
</dbReference>
<protein>
    <submittedName>
        <fullName evidence="2">MOSC domain-containing protein</fullName>
    </submittedName>
</protein>
<dbReference type="Proteomes" id="UP000586042">
    <property type="component" value="Unassembled WGS sequence"/>
</dbReference>
<evidence type="ECO:0000259" key="1">
    <source>
        <dbReference type="Pfam" id="PF03473"/>
    </source>
</evidence>